<evidence type="ECO:0000256" key="3">
    <source>
        <dbReference type="ARBA" id="ARBA00023125"/>
    </source>
</evidence>
<dbReference type="Proteomes" id="UP000316225">
    <property type="component" value="Unassembled WGS sequence"/>
</dbReference>
<keyword evidence="3 6" id="KW-0238">DNA-binding</keyword>
<dbReference type="PANTHER" id="PTHR30427:SF1">
    <property type="entry name" value="TRANSCRIPTIONAL ACTIVATOR PROTEIN LYSR"/>
    <property type="match status" value="1"/>
</dbReference>
<name>A0A562NSS6_9RHOB</name>
<dbReference type="EMBL" id="VLKU01000004">
    <property type="protein sequence ID" value="TWI35267.1"/>
    <property type="molecule type" value="Genomic_DNA"/>
</dbReference>
<dbReference type="RefSeq" id="WP_145397591.1">
    <property type="nucleotide sequence ID" value="NZ_VLKU01000004.1"/>
</dbReference>
<dbReference type="InterPro" id="IPR005119">
    <property type="entry name" value="LysR_subst-bd"/>
</dbReference>
<gene>
    <name evidence="6" type="ORF">IQ24_01778</name>
</gene>
<comment type="similarity">
    <text evidence="1">Belongs to the LysR transcriptional regulatory family.</text>
</comment>
<dbReference type="AlphaFoldDB" id="A0A562NSS6"/>
<evidence type="ECO:0000313" key="6">
    <source>
        <dbReference type="EMBL" id="TWI35267.1"/>
    </source>
</evidence>
<evidence type="ECO:0000313" key="7">
    <source>
        <dbReference type="Proteomes" id="UP000316225"/>
    </source>
</evidence>
<evidence type="ECO:0000256" key="2">
    <source>
        <dbReference type="ARBA" id="ARBA00023015"/>
    </source>
</evidence>
<dbReference type="GO" id="GO:0043565">
    <property type="term" value="F:sequence-specific DNA binding"/>
    <property type="evidence" value="ECO:0007669"/>
    <property type="project" value="TreeGrafter"/>
</dbReference>
<evidence type="ECO:0000256" key="4">
    <source>
        <dbReference type="ARBA" id="ARBA00023163"/>
    </source>
</evidence>
<dbReference type="GO" id="GO:0010628">
    <property type="term" value="P:positive regulation of gene expression"/>
    <property type="evidence" value="ECO:0007669"/>
    <property type="project" value="TreeGrafter"/>
</dbReference>
<accession>A0A562NSS6</accession>
<dbReference type="Pfam" id="PF03466">
    <property type="entry name" value="LysR_substrate"/>
    <property type="match status" value="1"/>
</dbReference>
<comment type="caution">
    <text evidence="6">The sequence shown here is derived from an EMBL/GenBank/DDBJ whole genome shotgun (WGS) entry which is preliminary data.</text>
</comment>
<dbReference type="InterPro" id="IPR000847">
    <property type="entry name" value="LysR_HTH_N"/>
</dbReference>
<protein>
    <submittedName>
        <fullName evidence="6">DNA-binding transcriptional LysR family regulator</fullName>
    </submittedName>
</protein>
<organism evidence="6 7">
    <name type="scientific">Paracoccus sulfuroxidans</name>
    <dbReference type="NCBI Taxonomy" id="384678"/>
    <lineage>
        <taxon>Bacteria</taxon>
        <taxon>Pseudomonadati</taxon>
        <taxon>Pseudomonadota</taxon>
        <taxon>Alphaproteobacteria</taxon>
        <taxon>Rhodobacterales</taxon>
        <taxon>Paracoccaceae</taxon>
        <taxon>Paracoccus</taxon>
    </lineage>
</organism>
<dbReference type="Gene3D" id="1.10.10.10">
    <property type="entry name" value="Winged helix-like DNA-binding domain superfamily/Winged helix DNA-binding domain"/>
    <property type="match status" value="1"/>
</dbReference>
<dbReference type="SUPFAM" id="SSF53850">
    <property type="entry name" value="Periplasmic binding protein-like II"/>
    <property type="match status" value="1"/>
</dbReference>
<keyword evidence="4" id="KW-0804">Transcription</keyword>
<dbReference type="Pfam" id="PF00126">
    <property type="entry name" value="HTH_1"/>
    <property type="match status" value="1"/>
</dbReference>
<keyword evidence="2" id="KW-0805">Transcription regulation</keyword>
<sequence length="306" mass="32326">MRIDRRNDLDLRLIEAFAAVMERGTTPAAAEHLGLSQSAVWNAVKAFEAQLDVTLFRRKGRRLEPTDEGRLVYDDIRPLIGVLGNLAGRLHRLKHNRRGRISVAATAPVGNAVLPPALSHLLSSRAEIEVDLTLLPTEQVAQTVELGLADVGLLLGPVDIPGVQTHVLGGAELVAVLPRDHLLTTRSVLGPADLVKSRLISAGPVLTTLVEGAYALQGIRYQPQLRCDQAQSACALVNAGLGVAVVDPYSAAVAPGSAIVTRKFSPVTRVAVVAVLPEGSQPDQMMESFLTALAATVVALGPAGWG</sequence>
<dbReference type="PROSITE" id="PS50931">
    <property type="entry name" value="HTH_LYSR"/>
    <property type="match status" value="1"/>
</dbReference>
<dbReference type="InterPro" id="IPR036390">
    <property type="entry name" value="WH_DNA-bd_sf"/>
</dbReference>
<reference evidence="6 7" key="1">
    <citation type="journal article" date="2015" name="Stand. Genomic Sci.">
        <title>Genomic Encyclopedia of Bacterial and Archaeal Type Strains, Phase III: the genomes of soil and plant-associated and newly described type strains.</title>
        <authorList>
            <person name="Whitman W.B."/>
            <person name="Woyke T."/>
            <person name="Klenk H.P."/>
            <person name="Zhou Y."/>
            <person name="Lilburn T.G."/>
            <person name="Beck B.J."/>
            <person name="De Vos P."/>
            <person name="Vandamme P."/>
            <person name="Eisen J.A."/>
            <person name="Garrity G."/>
            <person name="Hugenholtz P."/>
            <person name="Kyrpides N.C."/>
        </authorList>
    </citation>
    <scope>NUCLEOTIDE SEQUENCE [LARGE SCALE GENOMIC DNA]</scope>
    <source>
        <strain evidence="6 7">CGMCC 1.5364</strain>
    </source>
</reference>
<dbReference type="OrthoDB" id="7260751at2"/>
<feature type="domain" description="HTH lysR-type" evidence="5">
    <location>
        <begin position="9"/>
        <end position="66"/>
    </location>
</feature>
<dbReference type="Gene3D" id="3.40.190.290">
    <property type="match status" value="1"/>
</dbReference>
<proteinExistence type="inferred from homology"/>
<dbReference type="SUPFAM" id="SSF46785">
    <property type="entry name" value="Winged helix' DNA-binding domain"/>
    <property type="match status" value="1"/>
</dbReference>
<evidence type="ECO:0000259" key="5">
    <source>
        <dbReference type="PROSITE" id="PS50931"/>
    </source>
</evidence>
<dbReference type="GO" id="GO:0003700">
    <property type="term" value="F:DNA-binding transcription factor activity"/>
    <property type="evidence" value="ECO:0007669"/>
    <property type="project" value="InterPro"/>
</dbReference>
<evidence type="ECO:0000256" key="1">
    <source>
        <dbReference type="ARBA" id="ARBA00009437"/>
    </source>
</evidence>
<dbReference type="PANTHER" id="PTHR30427">
    <property type="entry name" value="TRANSCRIPTIONAL ACTIVATOR PROTEIN LYSR"/>
    <property type="match status" value="1"/>
</dbReference>
<dbReference type="InterPro" id="IPR036388">
    <property type="entry name" value="WH-like_DNA-bd_sf"/>
</dbReference>
<keyword evidence="7" id="KW-1185">Reference proteome</keyword>